<reference evidence="1 2" key="1">
    <citation type="submission" date="2020-08" db="EMBL/GenBank/DDBJ databases">
        <title>Plant Genome Project.</title>
        <authorList>
            <person name="Zhang R.-G."/>
        </authorList>
    </citation>
    <scope>NUCLEOTIDE SEQUENCE [LARGE SCALE GENOMIC DNA]</scope>
    <source>
        <tissue evidence="1">Rhizome</tissue>
    </source>
</reference>
<evidence type="ECO:0000313" key="2">
    <source>
        <dbReference type="Proteomes" id="UP000734854"/>
    </source>
</evidence>
<organism evidence="1 2">
    <name type="scientific">Zingiber officinale</name>
    <name type="common">Ginger</name>
    <name type="synonym">Amomum zingiber</name>
    <dbReference type="NCBI Taxonomy" id="94328"/>
    <lineage>
        <taxon>Eukaryota</taxon>
        <taxon>Viridiplantae</taxon>
        <taxon>Streptophyta</taxon>
        <taxon>Embryophyta</taxon>
        <taxon>Tracheophyta</taxon>
        <taxon>Spermatophyta</taxon>
        <taxon>Magnoliopsida</taxon>
        <taxon>Liliopsida</taxon>
        <taxon>Zingiberales</taxon>
        <taxon>Zingiberaceae</taxon>
        <taxon>Zingiber</taxon>
    </lineage>
</organism>
<dbReference type="EMBL" id="JACMSC010000013">
    <property type="protein sequence ID" value="KAG6493496.1"/>
    <property type="molecule type" value="Genomic_DNA"/>
</dbReference>
<dbReference type="Proteomes" id="UP000734854">
    <property type="component" value="Unassembled WGS sequence"/>
</dbReference>
<gene>
    <name evidence="1" type="ORF">ZIOFF_048483</name>
</gene>
<sequence>MISMAVAFSHSNIIIPRSQTEKIRRRSCLCRHHHHHHNNNNTSEASVSVNKFSSRGAKVYEDQETGVICFRDDKGEIVCEGFDEGPRFDQPILKRSRRNRELQSIPSFLQILMAEGDEGDEFYRFTCN</sequence>
<dbReference type="AlphaFoldDB" id="A0A8J5FQP4"/>
<dbReference type="PANTHER" id="PTHR34206">
    <property type="entry name" value="OS06G0193300 PROTEIN"/>
    <property type="match status" value="1"/>
</dbReference>
<comment type="caution">
    <text evidence="1">The sequence shown here is derived from an EMBL/GenBank/DDBJ whole genome shotgun (WGS) entry which is preliminary data.</text>
</comment>
<accession>A0A8J5FQP4</accession>
<dbReference type="PANTHER" id="PTHR34206:SF1">
    <property type="entry name" value="OS10G0390701 PROTEIN"/>
    <property type="match status" value="1"/>
</dbReference>
<protein>
    <submittedName>
        <fullName evidence="1">Uncharacterized protein</fullName>
    </submittedName>
</protein>
<proteinExistence type="predicted"/>
<evidence type="ECO:0000313" key="1">
    <source>
        <dbReference type="EMBL" id="KAG6493496.1"/>
    </source>
</evidence>
<keyword evidence="2" id="KW-1185">Reference proteome</keyword>
<name>A0A8J5FQP4_ZINOF</name>